<organism evidence="4 5">
    <name type="scientific">Eubacterium plexicaudatum ASF492</name>
    <dbReference type="NCBI Taxonomy" id="1235802"/>
    <lineage>
        <taxon>Bacteria</taxon>
        <taxon>Bacillati</taxon>
        <taxon>Bacillota</taxon>
        <taxon>Clostridia</taxon>
        <taxon>Eubacteriales</taxon>
        <taxon>Eubacteriaceae</taxon>
        <taxon>Eubacterium</taxon>
    </lineage>
</organism>
<dbReference type="PANTHER" id="PTHR42715">
    <property type="entry name" value="BETA-GLUCOSIDASE"/>
    <property type="match status" value="1"/>
</dbReference>
<dbReference type="InterPro" id="IPR050288">
    <property type="entry name" value="Cellulose_deg_GH3"/>
</dbReference>
<dbReference type="InterPro" id="IPR002772">
    <property type="entry name" value="Glyco_hydro_3_C"/>
</dbReference>
<dbReference type="Pfam" id="PF14310">
    <property type="entry name" value="Fn3-like"/>
    <property type="match status" value="1"/>
</dbReference>
<dbReference type="EMBL" id="AQFT01000057">
    <property type="protein sequence ID" value="EMZ28759.1"/>
    <property type="molecule type" value="Genomic_DNA"/>
</dbReference>
<dbReference type="PRINTS" id="PR00133">
    <property type="entry name" value="GLHYDRLASE3"/>
</dbReference>
<reference evidence="4 5" key="1">
    <citation type="journal article" date="2014" name="Genome Announc.">
        <title>Draft genome sequences of the altered schaedler flora, a defined bacterial community from gnotobiotic mice.</title>
        <authorList>
            <person name="Wannemuehler M.J."/>
            <person name="Overstreet A.M."/>
            <person name="Ward D.V."/>
            <person name="Phillips G.J."/>
        </authorList>
    </citation>
    <scope>NUCLEOTIDE SEQUENCE [LARGE SCALE GENOMIC DNA]</scope>
    <source>
        <strain evidence="4 5">ASF492</strain>
    </source>
</reference>
<accession>N2AW85</accession>
<dbReference type="Pfam" id="PF00933">
    <property type="entry name" value="Glyco_hydro_3"/>
    <property type="match status" value="1"/>
</dbReference>
<dbReference type="InterPro" id="IPR013783">
    <property type="entry name" value="Ig-like_fold"/>
</dbReference>
<gene>
    <name evidence="4" type="ORF">C823_01786</name>
</gene>
<dbReference type="SUPFAM" id="SSF52279">
    <property type="entry name" value="Beta-D-glucan exohydrolase, C-terminal domain"/>
    <property type="match status" value="1"/>
</dbReference>
<comment type="caution">
    <text evidence="4">The sequence shown here is derived from an EMBL/GenBank/DDBJ whole genome shotgun (WGS) entry which is preliminary data.</text>
</comment>
<feature type="domain" description="Fibronectin type III-like" evidence="3">
    <location>
        <begin position="338"/>
        <end position="409"/>
    </location>
</feature>
<dbReference type="SMART" id="SM01217">
    <property type="entry name" value="Fn3_like"/>
    <property type="match status" value="1"/>
</dbReference>
<dbReference type="Proteomes" id="UP000012589">
    <property type="component" value="Unassembled WGS sequence"/>
</dbReference>
<dbReference type="InterPro" id="IPR026891">
    <property type="entry name" value="Fn3-like"/>
</dbReference>
<protein>
    <recommendedName>
        <fullName evidence="3">Fibronectin type III-like domain-containing protein</fullName>
    </recommendedName>
</protein>
<dbReference type="InterPro" id="IPR017853">
    <property type="entry name" value="GH"/>
</dbReference>
<dbReference type="STRING" id="1235802.C823_01786"/>
<keyword evidence="5" id="KW-1185">Reference proteome</keyword>
<dbReference type="Gene3D" id="2.60.40.10">
    <property type="entry name" value="Immunoglobulins"/>
    <property type="match status" value="1"/>
</dbReference>
<dbReference type="Gene3D" id="3.40.50.1700">
    <property type="entry name" value="Glycoside hydrolase family 3 C-terminal domain"/>
    <property type="match status" value="1"/>
</dbReference>
<dbReference type="Gene3D" id="3.20.20.300">
    <property type="entry name" value="Glycoside hydrolase, family 3, N-terminal domain"/>
    <property type="match status" value="1"/>
</dbReference>
<evidence type="ECO:0000256" key="1">
    <source>
        <dbReference type="ARBA" id="ARBA00005336"/>
    </source>
</evidence>
<dbReference type="SUPFAM" id="SSF51445">
    <property type="entry name" value="(Trans)glycosidases"/>
    <property type="match status" value="1"/>
</dbReference>
<name>N2AW85_9FIRM</name>
<dbReference type="InterPro" id="IPR036962">
    <property type="entry name" value="Glyco_hydro_3_N_sf"/>
</dbReference>
<dbReference type="AlphaFoldDB" id="N2AW85"/>
<sequence>MGNERKFHSGTKDPRPSAREIAHGRLAREMAAEGFVLLKNDGLLPLEGSAAVALFGSGAAYTVKGGIGSGDVNSRENRSVYSGLKEAQITIVNEGWLKDYKQCYEKARSEWKEKVLEDAGKVENPFDAYATNPFSMPHGRKIAEDDLQGASAAIYVLSRIAGEGKDRRRVQGDYFLSEEEERDLLYLNERQMPTVLVLNTGAPVELTDILEEAPFIRAVLYLSLPGQEGGCAAADVLFGKSLPGGRLTSTWAKRYEDYPSAEAFGYLNGDLEKEQYKEGIFVGYRYFDSFGIQPLFPFGYGLSYTEFSIVCEEVQTVENGINLAVLVKNTGTVYSGREVVQVYVSLPQTGEIKEYQRLAGFAKTRHLAPQETQRLSITVEQRQMAVFSQKDHAWIIEAGTYGIWTGRHSGCLKLAAVLHISETTVLERTEVLWQEEVDFEQLRTDAADKKRSAGRLEQAAENVPILFFVPKEEHVPARTEAKACPLAQLAQELPVEQLIPLLYGNITQGASTLGSSGVRVPGSAGETTEALEEAYGVRSLIMADGPAGLRLRQSYEVDTKSDTVYGAGVLSSLENGFLEPMEHHTDADTYYQYCTAFPVGTALAQTWDTELMKTFGRAVATEMEEFHVDLWLAPGMNIHRNPLCGRNFEYYSEDPFLSGMMAAAVTRGVQATGRCGVTVKHFACNNQEDNRMGVDVCISERAFREIYLRGFEIAIKKSAPAAVMTSYNLINGIHAANSSWLCTVIARKEWGFGGVIMSDWNTTVPQDASVAWKCAAAGNDIIMPGNQADAQDIRQAYARGALTEESIRSCAGRVMALVEKCMAGKSRVRLGNTDIEEPVITHKNQ</sequence>
<dbReference type="PATRIC" id="fig|1235802.3.peg.1892"/>
<evidence type="ECO:0000313" key="4">
    <source>
        <dbReference type="EMBL" id="EMZ28759.1"/>
    </source>
</evidence>
<comment type="similarity">
    <text evidence="1">Belongs to the glycosyl hydrolase 3 family.</text>
</comment>
<evidence type="ECO:0000256" key="2">
    <source>
        <dbReference type="ARBA" id="ARBA00022801"/>
    </source>
</evidence>
<dbReference type="PANTHER" id="PTHR42715:SF10">
    <property type="entry name" value="BETA-GLUCOSIDASE"/>
    <property type="match status" value="1"/>
</dbReference>
<evidence type="ECO:0000313" key="5">
    <source>
        <dbReference type="Proteomes" id="UP000012589"/>
    </source>
</evidence>
<evidence type="ECO:0000259" key="3">
    <source>
        <dbReference type="SMART" id="SM01217"/>
    </source>
</evidence>
<proteinExistence type="inferred from homology"/>
<dbReference type="InterPro" id="IPR036881">
    <property type="entry name" value="Glyco_hydro_3_C_sf"/>
</dbReference>
<dbReference type="eggNOG" id="COG1472">
    <property type="taxonomic scope" value="Bacteria"/>
</dbReference>
<dbReference type="GO" id="GO:0004553">
    <property type="term" value="F:hydrolase activity, hydrolyzing O-glycosyl compounds"/>
    <property type="evidence" value="ECO:0007669"/>
    <property type="project" value="InterPro"/>
</dbReference>
<dbReference type="OrthoDB" id="98455at2"/>
<dbReference type="HOGENOM" id="CLU_005235_2_0_9"/>
<dbReference type="GO" id="GO:0005975">
    <property type="term" value="P:carbohydrate metabolic process"/>
    <property type="evidence" value="ECO:0007669"/>
    <property type="project" value="InterPro"/>
</dbReference>
<dbReference type="InterPro" id="IPR001764">
    <property type="entry name" value="Glyco_hydro_3_N"/>
</dbReference>
<keyword evidence="2" id="KW-0378">Hydrolase</keyword>
<dbReference type="Pfam" id="PF01915">
    <property type="entry name" value="Glyco_hydro_3_C"/>
    <property type="match status" value="1"/>
</dbReference>